<dbReference type="Gene3D" id="3.40.50.10330">
    <property type="entry name" value="Probable inorganic polyphosphate/atp-NAD kinase, domain 1"/>
    <property type="match status" value="1"/>
</dbReference>
<dbReference type="GO" id="GO:0004143">
    <property type="term" value="F:ATP-dependent diacylglycerol kinase activity"/>
    <property type="evidence" value="ECO:0007669"/>
    <property type="project" value="TreeGrafter"/>
</dbReference>
<evidence type="ECO:0000259" key="3">
    <source>
        <dbReference type="PROSITE" id="PS50146"/>
    </source>
</evidence>
<protein>
    <submittedName>
        <fullName evidence="4">Diacylglycerol kinase</fullName>
    </submittedName>
</protein>
<dbReference type="PANTHER" id="PTHR12358:SF106">
    <property type="entry name" value="LIPID KINASE YEGS"/>
    <property type="match status" value="1"/>
</dbReference>
<organism evidence="4 5">
    <name type="scientific">Streptomyces naganishii JCM 4654</name>
    <dbReference type="NCBI Taxonomy" id="1306179"/>
    <lineage>
        <taxon>Bacteria</taxon>
        <taxon>Bacillati</taxon>
        <taxon>Actinomycetota</taxon>
        <taxon>Actinomycetes</taxon>
        <taxon>Kitasatosporales</taxon>
        <taxon>Streptomycetaceae</taxon>
        <taxon>Streptomyces</taxon>
    </lineage>
</organism>
<comment type="caution">
    <text evidence="4">The sequence shown here is derived from an EMBL/GenBank/DDBJ whole genome shotgun (WGS) entry which is preliminary data.</text>
</comment>
<reference evidence="4" key="2">
    <citation type="submission" date="2020-09" db="EMBL/GenBank/DDBJ databases">
        <authorList>
            <person name="Sun Q."/>
            <person name="Ohkuma M."/>
        </authorList>
    </citation>
    <scope>NUCLEOTIDE SEQUENCE</scope>
    <source>
        <strain evidence="4">JCM 4654</strain>
    </source>
</reference>
<comment type="cofactor">
    <cofactor evidence="1">
        <name>Mg(2+)</name>
        <dbReference type="ChEBI" id="CHEBI:18420"/>
    </cofactor>
</comment>
<dbReference type="SUPFAM" id="SSF111331">
    <property type="entry name" value="NAD kinase/diacylglycerol kinase-like"/>
    <property type="match status" value="1"/>
</dbReference>
<dbReference type="Proteomes" id="UP000608955">
    <property type="component" value="Unassembled WGS sequence"/>
</dbReference>
<dbReference type="InterPro" id="IPR016064">
    <property type="entry name" value="NAD/diacylglycerol_kinase_sf"/>
</dbReference>
<keyword evidence="4" id="KW-0808">Transferase</keyword>
<comment type="similarity">
    <text evidence="2">Belongs to the diacylglycerol/lipid kinase family.</text>
</comment>
<dbReference type="Pfam" id="PF00781">
    <property type="entry name" value="DAGK_cat"/>
    <property type="match status" value="1"/>
</dbReference>
<keyword evidence="5" id="KW-1185">Reference proteome</keyword>
<dbReference type="RefSeq" id="WP_190178696.1">
    <property type="nucleotide sequence ID" value="NZ_BMVF01000008.1"/>
</dbReference>
<dbReference type="PANTHER" id="PTHR12358">
    <property type="entry name" value="SPHINGOSINE KINASE"/>
    <property type="match status" value="1"/>
</dbReference>
<keyword evidence="4" id="KW-0418">Kinase</keyword>
<dbReference type="GO" id="GO:0005886">
    <property type="term" value="C:plasma membrane"/>
    <property type="evidence" value="ECO:0007669"/>
    <property type="project" value="TreeGrafter"/>
</dbReference>
<dbReference type="PROSITE" id="PS50146">
    <property type="entry name" value="DAGK"/>
    <property type="match status" value="1"/>
</dbReference>
<dbReference type="InterPro" id="IPR050187">
    <property type="entry name" value="Lipid_Phosphate_FormReg"/>
</dbReference>
<dbReference type="AlphaFoldDB" id="A0A918Y586"/>
<dbReference type="Gene3D" id="2.60.200.40">
    <property type="match status" value="1"/>
</dbReference>
<gene>
    <name evidence="4" type="ORF">GCM10010508_34250</name>
</gene>
<reference evidence="4" key="1">
    <citation type="journal article" date="2014" name="Int. J. Syst. Evol. Microbiol.">
        <title>Complete genome sequence of Corynebacterium casei LMG S-19264T (=DSM 44701T), isolated from a smear-ripened cheese.</title>
        <authorList>
            <consortium name="US DOE Joint Genome Institute (JGI-PGF)"/>
            <person name="Walter F."/>
            <person name="Albersmeier A."/>
            <person name="Kalinowski J."/>
            <person name="Ruckert C."/>
        </authorList>
    </citation>
    <scope>NUCLEOTIDE SEQUENCE</scope>
    <source>
        <strain evidence="4">JCM 4654</strain>
    </source>
</reference>
<evidence type="ECO:0000256" key="1">
    <source>
        <dbReference type="ARBA" id="ARBA00001946"/>
    </source>
</evidence>
<sequence>MRALLVVNPAATTTSARTRDVLIHALASEMKLEAITTEYRGHARDLGRQAADSDDVGLVVALGGDGTVNEVVNGLLHRGPDPERLPRLAVVPGGSTNVFARALGLPNDAVEATGAILDALRDGSERTVGLGLACGTPGSEDAAVPERWFTFNAGLGFDAGVVGRVEQQRERGKKSTHALYVRQVIRQFLGEPSRRHGAITLERPGEDPVADLVVAIVSNTSPWTYLGNRPMYTSPKASFDTGLDVLGLSRLSTAAVARYGTQLLTSSPERGPQGRHAVSLHDLSGFTLHSKVPLPLQMDGDHLGLRTSVTFTGVRRALRVIV</sequence>
<name>A0A918Y586_9ACTN</name>
<dbReference type="EMBL" id="BMVF01000008">
    <property type="protein sequence ID" value="GHD90255.1"/>
    <property type="molecule type" value="Genomic_DNA"/>
</dbReference>
<proteinExistence type="inferred from homology"/>
<dbReference type="SMART" id="SM00046">
    <property type="entry name" value="DAGKc"/>
    <property type="match status" value="1"/>
</dbReference>
<evidence type="ECO:0000313" key="5">
    <source>
        <dbReference type="Proteomes" id="UP000608955"/>
    </source>
</evidence>
<dbReference type="InterPro" id="IPR017438">
    <property type="entry name" value="ATP-NAD_kinase_N"/>
</dbReference>
<dbReference type="InterPro" id="IPR001206">
    <property type="entry name" value="Diacylglycerol_kinase_cat_dom"/>
</dbReference>
<evidence type="ECO:0000313" key="4">
    <source>
        <dbReference type="EMBL" id="GHD90255.1"/>
    </source>
</evidence>
<accession>A0A918Y586</accession>
<feature type="domain" description="DAGKc" evidence="3">
    <location>
        <begin position="1"/>
        <end position="137"/>
    </location>
</feature>
<evidence type="ECO:0000256" key="2">
    <source>
        <dbReference type="ARBA" id="ARBA00005983"/>
    </source>
</evidence>